<proteinExistence type="predicted"/>
<dbReference type="EMBL" id="BDFE01000016">
    <property type="protein sequence ID" value="GAU08943.1"/>
    <property type="molecule type" value="Genomic_DNA"/>
</dbReference>
<sequence length="193" mass="21203">MTVLRPRQGFTLVELLVAMVAGILLLGAMYVLFRSSSEIFTSQEQIVHLRQDIRASLALVTRHLRMAGLDPSRNASCAGITRANATSLHLQYDQEGDGMCENDLDFKYVAAEGALKVQLSDAGGYQPVVYDIASCEFVYGMSNGTLTTSPWDTDDIRMVSIQLCGRISGPYAQKYDAPRCLNATVRCRNLGLE</sequence>
<protein>
    <recommendedName>
        <fullName evidence="4">Prepilin-type N-terminal cleavage/methylation domain-containing protein</fullName>
    </recommendedName>
</protein>
<keyword evidence="1" id="KW-0472">Membrane</keyword>
<dbReference type="Proteomes" id="UP000095200">
    <property type="component" value="Unassembled WGS sequence"/>
</dbReference>
<feature type="transmembrane region" description="Helical" evidence="1">
    <location>
        <begin position="12"/>
        <end position="33"/>
    </location>
</feature>
<dbReference type="InterPro" id="IPR012902">
    <property type="entry name" value="N_methyl_site"/>
</dbReference>
<evidence type="ECO:0008006" key="4">
    <source>
        <dbReference type="Google" id="ProtNLM"/>
    </source>
</evidence>
<name>A0A194AHZ0_9BACT</name>
<dbReference type="NCBIfam" id="TIGR02532">
    <property type="entry name" value="IV_pilin_GFxxxE"/>
    <property type="match status" value="1"/>
</dbReference>
<evidence type="ECO:0000313" key="3">
    <source>
        <dbReference type="Proteomes" id="UP000095200"/>
    </source>
</evidence>
<keyword evidence="1" id="KW-0812">Transmembrane</keyword>
<keyword evidence="3" id="KW-1185">Reference proteome</keyword>
<dbReference type="STRING" id="1592317.DPF_1662"/>
<accession>A0A194AHZ0</accession>
<dbReference type="AlphaFoldDB" id="A0A194AHZ0"/>
<dbReference type="RefSeq" id="WP_069858984.1">
    <property type="nucleotide sequence ID" value="NZ_BDFE01000016.1"/>
</dbReference>
<evidence type="ECO:0000256" key="1">
    <source>
        <dbReference type="SAM" id="Phobius"/>
    </source>
</evidence>
<comment type="caution">
    <text evidence="2">The sequence shown here is derived from an EMBL/GenBank/DDBJ whole genome shotgun (WGS) entry which is preliminary data.</text>
</comment>
<dbReference type="Pfam" id="PF07963">
    <property type="entry name" value="N_methyl"/>
    <property type="match status" value="1"/>
</dbReference>
<dbReference type="PROSITE" id="PS00409">
    <property type="entry name" value="PROKAR_NTER_METHYL"/>
    <property type="match status" value="1"/>
</dbReference>
<gene>
    <name evidence="2" type="ORF">DPF_1662</name>
</gene>
<organism evidence="2 3">
    <name type="scientific">Desulfoplanes formicivorans</name>
    <dbReference type="NCBI Taxonomy" id="1592317"/>
    <lineage>
        <taxon>Bacteria</taxon>
        <taxon>Pseudomonadati</taxon>
        <taxon>Thermodesulfobacteriota</taxon>
        <taxon>Desulfovibrionia</taxon>
        <taxon>Desulfovibrionales</taxon>
        <taxon>Desulfoplanaceae</taxon>
        <taxon>Desulfoplanes</taxon>
    </lineage>
</organism>
<keyword evidence="1" id="KW-1133">Transmembrane helix</keyword>
<evidence type="ECO:0000313" key="2">
    <source>
        <dbReference type="EMBL" id="GAU08943.1"/>
    </source>
</evidence>
<reference evidence="3" key="1">
    <citation type="submission" date="2016-06" db="EMBL/GenBank/DDBJ databases">
        <title>Draft genome sequence of Desulfoplanes formicivorans strain Pf12B.</title>
        <authorList>
            <person name="Watanabe M."/>
            <person name="Kojima H."/>
            <person name="Fukui M."/>
        </authorList>
    </citation>
    <scope>NUCLEOTIDE SEQUENCE [LARGE SCALE GENOMIC DNA]</scope>
    <source>
        <strain evidence="3">Pf12B</strain>
    </source>
</reference>